<comment type="cofactor">
    <cofactor evidence="9">
        <name>FMN</name>
        <dbReference type="ChEBI" id="CHEBI:58210"/>
    </cofactor>
</comment>
<evidence type="ECO:0000256" key="9">
    <source>
        <dbReference type="HAMAP-Rule" id="MF_00479"/>
    </source>
</evidence>
<evidence type="ECO:0000313" key="11">
    <source>
        <dbReference type="EMBL" id="BAX53671.1"/>
    </source>
</evidence>
<dbReference type="Proteomes" id="UP000516656">
    <property type="component" value="Chromosome 1"/>
</dbReference>
<dbReference type="GO" id="GO:0022900">
    <property type="term" value="P:electron transport chain"/>
    <property type="evidence" value="ECO:0007669"/>
    <property type="project" value="UniProtKB-UniRule"/>
</dbReference>
<keyword evidence="9" id="KW-0997">Cell inner membrane</keyword>
<comment type="subcellular location">
    <subcellularLocation>
        <location evidence="9">Cell inner membrane</location>
        <topology evidence="9">Single-pass membrane protein</topology>
    </subcellularLocation>
</comment>
<feature type="modified residue" description="FMN phosphoryl threonine" evidence="9">
    <location>
        <position position="176"/>
    </location>
</feature>
<evidence type="ECO:0000259" key="10">
    <source>
        <dbReference type="SMART" id="SM00900"/>
    </source>
</evidence>
<dbReference type="EC" id="7.-.-.-" evidence="9"/>
<dbReference type="Pfam" id="PF04205">
    <property type="entry name" value="FMN_bind"/>
    <property type="match status" value="1"/>
</dbReference>
<dbReference type="EMBL" id="CP061854">
    <property type="protein sequence ID" value="QOD57301.1"/>
    <property type="molecule type" value="Genomic_DNA"/>
</dbReference>
<dbReference type="GO" id="GO:0005886">
    <property type="term" value="C:plasma membrane"/>
    <property type="evidence" value="ECO:0007669"/>
    <property type="project" value="UniProtKB-SubCell"/>
</dbReference>
<dbReference type="NCBIfam" id="NF002519">
    <property type="entry name" value="PRK01908.1"/>
    <property type="match status" value="1"/>
</dbReference>
<comment type="subunit">
    <text evidence="9">The complex is composed of six subunits: RnfA, RnfB, RnfC, RnfD, RnfE and RnfG.</text>
</comment>
<comment type="function">
    <text evidence="9">Part of a membrane-bound complex that couples electron transfer with translocation of ions across the membrane.</text>
</comment>
<dbReference type="AlphaFoldDB" id="A0A1V1V4C6"/>
<evidence type="ECO:0000256" key="4">
    <source>
        <dbReference type="ARBA" id="ARBA00022643"/>
    </source>
</evidence>
<comment type="similarity">
    <text evidence="9">Belongs to the RnfG family.</text>
</comment>
<evidence type="ECO:0000256" key="2">
    <source>
        <dbReference type="ARBA" id="ARBA00022553"/>
    </source>
</evidence>
<evidence type="ECO:0000313" key="12">
    <source>
        <dbReference type="EMBL" id="QOD57301.1"/>
    </source>
</evidence>
<dbReference type="HAMAP" id="MF_00479">
    <property type="entry name" value="RsxG_RnfG"/>
    <property type="match status" value="1"/>
</dbReference>
<dbReference type="NCBIfam" id="TIGR01947">
    <property type="entry name" value="rnfG"/>
    <property type="match status" value="1"/>
</dbReference>
<evidence type="ECO:0000256" key="1">
    <source>
        <dbReference type="ARBA" id="ARBA00022448"/>
    </source>
</evidence>
<dbReference type="SMART" id="SM00900">
    <property type="entry name" value="FMN_bind"/>
    <property type="match status" value="1"/>
</dbReference>
<organism evidence="12 14">
    <name type="scientific">Photobacterium damsela subsp. piscicida</name>
    <name type="common">Pasteurella piscicida</name>
    <dbReference type="NCBI Taxonomy" id="38294"/>
    <lineage>
        <taxon>Bacteria</taxon>
        <taxon>Pseudomonadati</taxon>
        <taxon>Pseudomonadota</taxon>
        <taxon>Gammaproteobacteria</taxon>
        <taxon>Vibrionales</taxon>
        <taxon>Vibrionaceae</taxon>
        <taxon>Photobacterium</taxon>
    </lineage>
</organism>
<keyword evidence="9" id="KW-1003">Cell membrane</keyword>
<dbReference type="InterPro" id="IPR010209">
    <property type="entry name" value="Ion_transpt_RnfG/RsxG"/>
</dbReference>
<keyword evidence="1 9" id="KW-0813">Transport</keyword>
<dbReference type="InterPro" id="IPR007329">
    <property type="entry name" value="FMN-bd"/>
</dbReference>
<reference evidence="12 14" key="3">
    <citation type="submission" date="2020-09" db="EMBL/GenBank/DDBJ databases">
        <title>Complete, closed and curated genome sequences of Photobacterium damselae subsp. piscicida isolates from Australia indicate localised evolution and additional plasmid-borne pathogenicity mechanisms.</title>
        <authorList>
            <person name="Baseggio L."/>
            <person name="Silayeva O."/>
            <person name="Buller N."/>
            <person name="Landos M."/>
            <person name="Engelstaedter J."/>
            <person name="Barnes A.C."/>
        </authorList>
    </citation>
    <scope>NUCLEOTIDE SEQUENCE [LARGE SCALE GENOMIC DNA]</scope>
    <source>
        <strain evidence="12 14">AS-16-0540-1</strain>
    </source>
</reference>
<evidence type="ECO:0000313" key="13">
    <source>
        <dbReference type="Proteomes" id="UP000218676"/>
    </source>
</evidence>
<feature type="domain" description="FMN-binding" evidence="10">
    <location>
        <begin position="101"/>
        <end position="193"/>
    </location>
</feature>
<reference evidence="11" key="1">
    <citation type="journal article" date="2017" name="Genome Announc.">
        <title>Whole-Genome Sequence of Photobacterium damselae subsp. piscicida Strain 91-197, Isolated from Hybrid Striped Bass (Morone sp.) in the United States.</title>
        <authorList>
            <person name="Teru Y."/>
            <person name="Hikima J."/>
            <person name="Kono T."/>
            <person name="Sakai M."/>
            <person name="Takano T."/>
            <person name="Hawke J.P."/>
            <person name="Takeyama H."/>
            <person name="Aoki T."/>
        </authorList>
    </citation>
    <scope>NUCLEOTIDE SEQUENCE</scope>
    <source>
        <strain evidence="11">91-197</strain>
    </source>
</reference>
<dbReference type="GO" id="GO:0009055">
    <property type="term" value="F:electron transfer activity"/>
    <property type="evidence" value="ECO:0007669"/>
    <property type="project" value="InterPro"/>
</dbReference>
<dbReference type="GO" id="GO:0010181">
    <property type="term" value="F:FMN binding"/>
    <property type="evidence" value="ECO:0007669"/>
    <property type="project" value="InterPro"/>
</dbReference>
<evidence type="ECO:0000256" key="7">
    <source>
        <dbReference type="ARBA" id="ARBA00022982"/>
    </source>
</evidence>
<keyword evidence="6 9" id="KW-1278">Translocase</keyword>
<keyword evidence="9" id="KW-0472">Membrane</keyword>
<dbReference type="PANTHER" id="PTHR36118">
    <property type="entry name" value="ION-TRANSLOCATING OXIDOREDUCTASE COMPLEX SUBUNIT G"/>
    <property type="match status" value="1"/>
</dbReference>
<sequence length="210" mass="22713">MFQAMKKNGGILALFALLATGLVAITHLLTEGRIAKQQEIELMDILNQVVPAHSHDNVLYKSCTLVKDLPRLGTNDAEPAYIATKDGKPVGIAIQAIAPDGYSGAIKLIVGLNMDGVVTGVRVLQQNETPGLGDKIETSVSNWIYSFNGKKVKGENDPAWHVRKDGGEFDQFTGATITPRAVVKSVKNVSLFWDQNKDKILSQPLNCSGE</sequence>
<evidence type="ECO:0000256" key="3">
    <source>
        <dbReference type="ARBA" id="ARBA00022630"/>
    </source>
</evidence>
<dbReference type="EMBL" id="AP018045">
    <property type="protein sequence ID" value="BAX53671.1"/>
    <property type="molecule type" value="Genomic_DNA"/>
</dbReference>
<evidence type="ECO:0000256" key="6">
    <source>
        <dbReference type="ARBA" id="ARBA00022967"/>
    </source>
</evidence>
<evidence type="ECO:0000313" key="14">
    <source>
        <dbReference type="Proteomes" id="UP000516656"/>
    </source>
</evidence>
<dbReference type="RefSeq" id="WP_044175048.1">
    <property type="nucleotide sequence ID" value="NZ_AP018045.1"/>
</dbReference>
<keyword evidence="3 9" id="KW-0285">Flavoprotein</keyword>
<proteinExistence type="inferred from homology"/>
<dbReference type="PIRSF" id="PIRSF006091">
    <property type="entry name" value="E_trnsport_RnfG"/>
    <property type="match status" value="1"/>
</dbReference>
<protein>
    <recommendedName>
        <fullName evidence="9">Ion-translocating oxidoreductase complex subunit G</fullName>
        <ecNumber evidence="9">7.-.-.-</ecNumber>
    </recommendedName>
    <alternativeName>
        <fullName evidence="9">Rnf electron transport complex subunit G</fullName>
    </alternativeName>
</protein>
<keyword evidence="7 9" id="KW-0249">Electron transport</keyword>
<keyword evidence="4 9" id="KW-0288">FMN</keyword>
<evidence type="ECO:0000256" key="5">
    <source>
        <dbReference type="ARBA" id="ARBA00022692"/>
    </source>
</evidence>
<keyword evidence="8 9" id="KW-1133">Transmembrane helix</keyword>
<name>A0A1V1V4C6_PHODP</name>
<keyword evidence="2 9" id="KW-0597">Phosphoprotein</keyword>
<reference evidence="13" key="2">
    <citation type="submission" date="2017-05" db="EMBL/GenBank/DDBJ databases">
        <title>Whole genome sequence of fish pathogenic bacteria, Photobacterium damselae subsp. piscicida, strain 91-197, isolated from hybrid striped bass (Morone sp.) in USA.</title>
        <authorList>
            <person name="Teru Y."/>
            <person name="Hikima J."/>
            <person name="Kono T."/>
            <person name="Sakai M."/>
            <person name="Takano T."/>
            <person name="Hawke J.P."/>
            <person name="Takeyama H."/>
            <person name="Aoki T."/>
        </authorList>
    </citation>
    <scope>NUCLEOTIDE SEQUENCE [LARGE SCALE GENOMIC DNA]</scope>
    <source>
        <strain evidence="13">91-197</strain>
    </source>
</reference>
<keyword evidence="5 9" id="KW-0812">Transmembrane</keyword>
<dbReference type="Proteomes" id="UP000218676">
    <property type="component" value="Chromosome 1"/>
</dbReference>
<gene>
    <name evidence="12" type="primary">rsxG</name>
    <name evidence="9" type="synonym">rnfG</name>
    <name evidence="12" type="ORF">IC627_04810</name>
    <name evidence="11" type="ORF">PDPUS_1_02297</name>
</gene>
<accession>A0A1V1V4C6</accession>
<dbReference type="PANTHER" id="PTHR36118:SF1">
    <property type="entry name" value="ION-TRANSLOCATING OXIDOREDUCTASE COMPLEX SUBUNIT G"/>
    <property type="match status" value="1"/>
</dbReference>
<evidence type="ECO:0000256" key="8">
    <source>
        <dbReference type="ARBA" id="ARBA00022989"/>
    </source>
</evidence>